<protein>
    <submittedName>
        <fullName evidence="2">D-3-phosphoglycerate dehydrogenase-like</fullName>
    </submittedName>
</protein>
<organism evidence="2 3">
    <name type="scientific">Panicum miliaceum</name>
    <name type="common">Proso millet</name>
    <name type="synonym">Broomcorn millet</name>
    <dbReference type="NCBI Taxonomy" id="4540"/>
    <lineage>
        <taxon>Eukaryota</taxon>
        <taxon>Viridiplantae</taxon>
        <taxon>Streptophyta</taxon>
        <taxon>Embryophyta</taxon>
        <taxon>Tracheophyta</taxon>
        <taxon>Spermatophyta</taxon>
        <taxon>Magnoliopsida</taxon>
        <taxon>Liliopsida</taxon>
        <taxon>Poales</taxon>
        <taxon>Poaceae</taxon>
        <taxon>PACMAD clade</taxon>
        <taxon>Panicoideae</taxon>
        <taxon>Panicodae</taxon>
        <taxon>Paniceae</taxon>
        <taxon>Panicinae</taxon>
        <taxon>Panicum</taxon>
        <taxon>Panicum sect. Panicum</taxon>
    </lineage>
</organism>
<gene>
    <name evidence="2" type="ORF">C2845_PM06G25210</name>
</gene>
<reference evidence="3" key="1">
    <citation type="journal article" date="2019" name="Nat. Commun.">
        <title>The genome of broomcorn millet.</title>
        <authorList>
            <person name="Zou C."/>
            <person name="Miki D."/>
            <person name="Li D."/>
            <person name="Tang Q."/>
            <person name="Xiao L."/>
            <person name="Rajput S."/>
            <person name="Deng P."/>
            <person name="Jia W."/>
            <person name="Huang R."/>
            <person name="Zhang M."/>
            <person name="Sun Y."/>
            <person name="Hu J."/>
            <person name="Fu X."/>
            <person name="Schnable P.S."/>
            <person name="Li F."/>
            <person name="Zhang H."/>
            <person name="Feng B."/>
            <person name="Zhu X."/>
            <person name="Liu R."/>
            <person name="Schnable J.C."/>
            <person name="Zhu J.-K."/>
            <person name="Zhang H."/>
        </authorList>
    </citation>
    <scope>NUCLEOTIDE SEQUENCE [LARGE SCALE GENOMIC DNA]</scope>
</reference>
<feature type="domain" description="D-isomer specific 2-hydroxyacid dehydrogenase catalytic" evidence="1">
    <location>
        <begin position="2"/>
        <end position="35"/>
    </location>
</feature>
<dbReference type="OrthoDB" id="9991913at2759"/>
<proteinExistence type="predicted"/>
<keyword evidence="3" id="KW-1185">Reference proteome</keyword>
<dbReference type="GO" id="GO:0051287">
    <property type="term" value="F:NAD binding"/>
    <property type="evidence" value="ECO:0007669"/>
    <property type="project" value="InterPro"/>
</dbReference>
<dbReference type="GO" id="GO:0016616">
    <property type="term" value="F:oxidoreductase activity, acting on the CH-OH group of donors, NAD or NADP as acceptor"/>
    <property type="evidence" value="ECO:0007669"/>
    <property type="project" value="InterPro"/>
</dbReference>
<dbReference type="Proteomes" id="UP000275267">
    <property type="component" value="Unassembled WGS sequence"/>
</dbReference>
<dbReference type="SUPFAM" id="SSF52283">
    <property type="entry name" value="Formate/glycerate dehydrogenase catalytic domain-like"/>
    <property type="match status" value="1"/>
</dbReference>
<dbReference type="AlphaFoldDB" id="A0A3L6RFH6"/>
<dbReference type="Pfam" id="PF00389">
    <property type="entry name" value="2-Hacid_dh"/>
    <property type="match status" value="1"/>
</dbReference>
<evidence type="ECO:0000313" key="3">
    <source>
        <dbReference type="Proteomes" id="UP000275267"/>
    </source>
</evidence>
<evidence type="ECO:0000259" key="1">
    <source>
        <dbReference type="Pfam" id="PF00389"/>
    </source>
</evidence>
<comment type="caution">
    <text evidence="2">The sequence shown here is derived from an EMBL/GenBank/DDBJ whole genome shotgun (WGS) entry which is preliminary data.</text>
</comment>
<sequence>MKIIMQNGVGLEGVDIGVATEHKIKVARIPGCTTGNAVACAEMAIYLTLGVLLWQNHLN</sequence>
<dbReference type="Gene3D" id="3.40.50.720">
    <property type="entry name" value="NAD(P)-binding Rossmann-like Domain"/>
    <property type="match status" value="1"/>
</dbReference>
<dbReference type="InterPro" id="IPR006139">
    <property type="entry name" value="D-isomer_2_OHA_DH_cat_dom"/>
</dbReference>
<accession>A0A3L6RFH6</accession>
<name>A0A3L6RFH6_PANMI</name>
<evidence type="ECO:0000313" key="2">
    <source>
        <dbReference type="EMBL" id="RLN00961.1"/>
    </source>
</evidence>
<dbReference type="EMBL" id="PQIB02000009">
    <property type="protein sequence ID" value="RLN00961.1"/>
    <property type="molecule type" value="Genomic_DNA"/>
</dbReference>
<dbReference type="STRING" id="4540.A0A3L6RFH6"/>